<dbReference type="PANTHER" id="PTHR30461:SF23">
    <property type="entry name" value="DNA RECOMBINASE-RELATED"/>
    <property type="match status" value="1"/>
</dbReference>
<dbReference type="AlphaFoldDB" id="A0A369AWX1"/>
<feature type="coiled-coil region" evidence="1">
    <location>
        <begin position="448"/>
        <end position="485"/>
    </location>
</feature>
<dbReference type="InterPro" id="IPR025827">
    <property type="entry name" value="Zn_ribbon_recom_dom"/>
</dbReference>
<dbReference type="CDD" id="cd00338">
    <property type="entry name" value="Ser_Recombinase"/>
    <property type="match status" value="1"/>
</dbReference>
<comment type="caution">
    <text evidence="3">The sequence shown here is derived from an EMBL/GenBank/DDBJ whole genome shotgun (WGS) entry which is preliminary data.</text>
</comment>
<dbReference type="InterPro" id="IPR050639">
    <property type="entry name" value="SSR_resolvase"/>
</dbReference>
<dbReference type="InterPro" id="IPR011109">
    <property type="entry name" value="DNA_bind_recombinase_dom"/>
</dbReference>
<dbReference type="EMBL" id="QPJT01000016">
    <property type="protein sequence ID" value="RCX13882.1"/>
    <property type="molecule type" value="Genomic_DNA"/>
</dbReference>
<dbReference type="InterPro" id="IPR038109">
    <property type="entry name" value="DNA_bind_recomb_sf"/>
</dbReference>
<keyword evidence="1" id="KW-0175">Coiled coil</keyword>
<dbReference type="SMART" id="SM00857">
    <property type="entry name" value="Resolvase"/>
    <property type="match status" value="1"/>
</dbReference>
<dbReference type="RefSeq" id="WP_114298513.1">
    <property type="nucleotide sequence ID" value="NZ_QPJT01000016.1"/>
</dbReference>
<proteinExistence type="predicted"/>
<evidence type="ECO:0000256" key="1">
    <source>
        <dbReference type="SAM" id="Coils"/>
    </source>
</evidence>
<dbReference type="Gene3D" id="3.90.1750.20">
    <property type="entry name" value="Putative Large Serine Recombinase, Chain B, Domain 2"/>
    <property type="match status" value="1"/>
</dbReference>
<dbReference type="Gene3D" id="3.40.50.1390">
    <property type="entry name" value="Resolvase, N-terminal catalytic domain"/>
    <property type="match status" value="1"/>
</dbReference>
<sequence>MKCVAYCRVSKDTEDQLNSLDNQIKHYLELFKKEGCQGAQCGMYYSREGKEEIIRYVPSIFADEGISGTKLKNREAFKYMLECAYKREFDVIYVKNIQRWARNVADGAGVLKKLKVMDIKVIFEDGNINNFEHEMTINILLSTAQEESRAKSAAVQFGLRKAQQAGKWTSAQPYGYRKANGVLRPVDEQLETVRCIFRLYLDGWGSTKISRYLNDRGIPTQKGCKWSQAQIYNIILNKIYIGLQVTHTIQNTDINIDKLIHSDGGMEYTYKSQKPVDEAEWITTCNEELRAVSDETFYAAQEENAKRREWDDKGSRPSVKHIFSNLLYCQHCGRAMRRKNMFGWRRKDGTRNVSAEWVCVNHDMYHNSVCKHRNSWREEKLADRVRAEILAIKNNRDELDSIFSQYIRIFLSSEEVSDKICIMEAELSELKSQSSANLRLFSKNIIDEEQYKAQNDELQEARRGLESKLKRLKGINEERERARKKYTSYVKTLLEANLENPDNVLLKKIISRIEAFTYIDEQGRQVKDIYIVWNILDKTFDDVLYREAVDELAEGGYSSH</sequence>
<dbReference type="InterPro" id="IPR036162">
    <property type="entry name" value="Resolvase-like_N_sf"/>
</dbReference>
<dbReference type="Pfam" id="PF00239">
    <property type="entry name" value="Resolvase"/>
    <property type="match status" value="1"/>
</dbReference>
<evidence type="ECO:0000313" key="3">
    <source>
        <dbReference type="EMBL" id="RCX13882.1"/>
    </source>
</evidence>
<dbReference type="Proteomes" id="UP000253034">
    <property type="component" value="Unassembled WGS sequence"/>
</dbReference>
<dbReference type="OrthoDB" id="9769353at2"/>
<dbReference type="Pfam" id="PF13408">
    <property type="entry name" value="Zn_ribbon_recom"/>
    <property type="match status" value="1"/>
</dbReference>
<evidence type="ECO:0000313" key="4">
    <source>
        <dbReference type="Proteomes" id="UP000253034"/>
    </source>
</evidence>
<dbReference type="PANTHER" id="PTHR30461">
    <property type="entry name" value="DNA-INVERTASE FROM LAMBDOID PROPHAGE"/>
    <property type="match status" value="1"/>
</dbReference>
<accession>A0A369AWX1</accession>
<dbReference type="GO" id="GO:0003677">
    <property type="term" value="F:DNA binding"/>
    <property type="evidence" value="ECO:0007669"/>
    <property type="project" value="InterPro"/>
</dbReference>
<dbReference type="PROSITE" id="PS51737">
    <property type="entry name" value="RECOMBINASE_DNA_BIND"/>
    <property type="match status" value="1"/>
</dbReference>
<dbReference type="InterPro" id="IPR006119">
    <property type="entry name" value="Resolv_N"/>
</dbReference>
<organism evidence="3 4">
    <name type="scientific">Anaerobacterium chartisolvens</name>
    <dbReference type="NCBI Taxonomy" id="1297424"/>
    <lineage>
        <taxon>Bacteria</taxon>
        <taxon>Bacillati</taxon>
        <taxon>Bacillota</taxon>
        <taxon>Clostridia</taxon>
        <taxon>Eubacteriales</taxon>
        <taxon>Oscillospiraceae</taxon>
        <taxon>Anaerobacterium</taxon>
    </lineage>
</organism>
<reference evidence="3 4" key="1">
    <citation type="submission" date="2018-07" db="EMBL/GenBank/DDBJ databases">
        <title>Genomic Encyclopedia of Type Strains, Phase IV (KMG-IV): sequencing the most valuable type-strain genomes for metagenomic binning, comparative biology and taxonomic classification.</title>
        <authorList>
            <person name="Goeker M."/>
        </authorList>
    </citation>
    <scope>NUCLEOTIDE SEQUENCE [LARGE SCALE GENOMIC DNA]</scope>
    <source>
        <strain evidence="3 4">DSM 27016</strain>
    </source>
</reference>
<keyword evidence="4" id="KW-1185">Reference proteome</keyword>
<feature type="domain" description="Recombinase" evidence="2">
    <location>
        <begin position="173"/>
        <end position="310"/>
    </location>
</feature>
<dbReference type="GO" id="GO:0000150">
    <property type="term" value="F:DNA strand exchange activity"/>
    <property type="evidence" value="ECO:0007669"/>
    <property type="project" value="InterPro"/>
</dbReference>
<dbReference type="SUPFAM" id="SSF53041">
    <property type="entry name" value="Resolvase-like"/>
    <property type="match status" value="1"/>
</dbReference>
<name>A0A369AWX1_9FIRM</name>
<gene>
    <name evidence="3" type="ORF">DFR58_116118</name>
</gene>
<dbReference type="Pfam" id="PF07508">
    <property type="entry name" value="Recombinase"/>
    <property type="match status" value="1"/>
</dbReference>
<evidence type="ECO:0000259" key="2">
    <source>
        <dbReference type="PROSITE" id="PS51737"/>
    </source>
</evidence>
<protein>
    <submittedName>
        <fullName evidence="3">DNA invertase Pin-like site-specific DNA recombinase</fullName>
    </submittedName>
</protein>